<dbReference type="AlphaFoldDB" id="A0A2Z2NK06"/>
<dbReference type="Gene3D" id="3.40.50.12780">
    <property type="entry name" value="N-terminal domain of ligase-like"/>
    <property type="match status" value="1"/>
</dbReference>
<reference evidence="7 8" key="1">
    <citation type="submission" date="2016-12" db="EMBL/GenBank/DDBJ databases">
        <authorList>
            <person name="Song W.-J."/>
            <person name="Kurnit D.M."/>
        </authorList>
    </citation>
    <scope>NUCLEOTIDE SEQUENCE [LARGE SCALE GENOMIC DNA]</scope>
    <source>
        <strain evidence="7 8">IMCC3135</strain>
    </source>
</reference>
<name>A0A2Z2NK06_9GAMM</name>
<comment type="similarity">
    <text evidence="1">Belongs to the ATP-dependent AMP-binding enzyme family.</text>
</comment>
<evidence type="ECO:0000256" key="1">
    <source>
        <dbReference type="ARBA" id="ARBA00006432"/>
    </source>
</evidence>
<feature type="domain" description="AMP-dependent synthetase/ligase" evidence="5">
    <location>
        <begin position="26"/>
        <end position="380"/>
    </location>
</feature>
<accession>A0A2Z2NK06</accession>
<dbReference type="SUPFAM" id="SSF56801">
    <property type="entry name" value="Acetyl-CoA synthetase-like"/>
    <property type="match status" value="1"/>
</dbReference>
<dbReference type="Pfam" id="PF13193">
    <property type="entry name" value="AMP-binding_C"/>
    <property type="match status" value="1"/>
</dbReference>
<keyword evidence="2 7" id="KW-0436">Ligase</keyword>
<keyword evidence="3" id="KW-0547">Nucleotide-binding</keyword>
<evidence type="ECO:0000313" key="7">
    <source>
        <dbReference type="EMBL" id="ASJ70835.1"/>
    </source>
</evidence>
<dbReference type="OrthoDB" id="9803968at2"/>
<dbReference type="PANTHER" id="PTHR24096">
    <property type="entry name" value="LONG-CHAIN-FATTY-ACID--COA LIGASE"/>
    <property type="match status" value="1"/>
</dbReference>
<keyword evidence="4" id="KW-0067">ATP-binding</keyword>
<evidence type="ECO:0000259" key="6">
    <source>
        <dbReference type="Pfam" id="PF13193"/>
    </source>
</evidence>
<protein>
    <submittedName>
        <fullName evidence="7">Long-chain-fatty-acid--CoA ligase</fullName>
        <ecNumber evidence="7">6.2.1.3</ecNumber>
    </submittedName>
</protein>
<gene>
    <name evidence="7" type="primary">lcfB_1</name>
    <name evidence="7" type="ORF">IMCC3135_03610</name>
</gene>
<feature type="domain" description="AMP-binding enzyme C-terminal" evidence="6">
    <location>
        <begin position="431"/>
        <end position="511"/>
    </location>
</feature>
<dbReference type="RefSeq" id="WP_088916332.1">
    <property type="nucleotide sequence ID" value="NZ_CP018632.1"/>
</dbReference>
<dbReference type="InterPro" id="IPR025110">
    <property type="entry name" value="AMP-bd_C"/>
</dbReference>
<dbReference type="GO" id="GO:0005524">
    <property type="term" value="F:ATP binding"/>
    <property type="evidence" value="ECO:0007669"/>
    <property type="project" value="UniProtKB-KW"/>
</dbReference>
<evidence type="ECO:0000256" key="3">
    <source>
        <dbReference type="ARBA" id="ARBA00022741"/>
    </source>
</evidence>
<dbReference type="FunFam" id="3.40.50.12780:FF:000003">
    <property type="entry name" value="Long-chain-fatty-acid--CoA ligase FadD"/>
    <property type="match status" value="1"/>
</dbReference>
<evidence type="ECO:0000256" key="2">
    <source>
        <dbReference type="ARBA" id="ARBA00022598"/>
    </source>
</evidence>
<dbReference type="InterPro" id="IPR042099">
    <property type="entry name" value="ANL_N_sf"/>
</dbReference>
<evidence type="ECO:0000313" key="8">
    <source>
        <dbReference type="Proteomes" id="UP000250079"/>
    </source>
</evidence>
<dbReference type="KEGG" id="gai:IMCC3135_03610"/>
<proteinExistence type="inferred from homology"/>
<dbReference type="PROSITE" id="PS00455">
    <property type="entry name" value="AMP_BINDING"/>
    <property type="match status" value="1"/>
</dbReference>
<dbReference type="FunFam" id="3.30.300.30:FF:000007">
    <property type="entry name" value="4-coumarate--CoA ligase 2"/>
    <property type="match status" value="1"/>
</dbReference>
<keyword evidence="8" id="KW-1185">Reference proteome</keyword>
<organism evidence="7 8">
    <name type="scientific">Granulosicoccus antarcticus IMCC3135</name>
    <dbReference type="NCBI Taxonomy" id="1192854"/>
    <lineage>
        <taxon>Bacteria</taxon>
        <taxon>Pseudomonadati</taxon>
        <taxon>Pseudomonadota</taxon>
        <taxon>Gammaproteobacteria</taxon>
        <taxon>Chromatiales</taxon>
        <taxon>Granulosicoccaceae</taxon>
        <taxon>Granulosicoccus</taxon>
    </lineage>
</organism>
<dbReference type="EC" id="6.2.1.3" evidence="7"/>
<dbReference type="EMBL" id="CP018632">
    <property type="protein sequence ID" value="ASJ70835.1"/>
    <property type="molecule type" value="Genomic_DNA"/>
</dbReference>
<dbReference type="PANTHER" id="PTHR24096:SF149">
    <property type="entry name" value="AMP-BINDING DOMAIN-CONTAINING PROTEIN-RELATED"/>
    <property type="match status" value="1"/>
</dbReference>
<evidence type="ECO:0000256" key="4">
    <source>
        <dbReference type="ARBA" id="ARBA00022840"/>
    </source>
</evidence>
<evidence type="ECO:0000259" key="5">
    <source>
        <dbReference type="Pfam" id="PF00501"/>
    </source>
</evidence>
<dbReference type="GO" id="GO:0004467">
    <property type="term" value="F:long-chain fatty acid-CoA ligase activity"/>
    <property type="evidence" value="ECO:0007669"/>
    <property type="project" value="UniProtKB-EC"/>
</dbReference>
<dbReference type="InterPro" id="IPR045851">
    <property type="entry name" value="AMP-bd_C_sf"/>
</dbReference>
<sequence>MTSHIFASPLPAVSIPEVSITEFVLQQASRVPDRDAIIDGPSGKAYTFEQLRSKIHQLAGGLQSMGLKPGDVVGLIAPNCPDYAVVFHAIAVCGGTVTTINPAYAAEEITKQLENSNACLLISDISCLPVATEASKGSPCKELICMQEQEKLRYIDQLMGEEIEQVSVDVRQHPVVLPYSSGTTGMPKGVMLSHFNLVANIVQINAAVQYDTDEAGLAVLPFFHIYGMQVLMGSLLTAGATIVTMPRFDMEQTLQLIQKHRITQYFAVPPIILGLAKTPLLEKYDISSLRKIFSGAAPLGGELAETASQRVGCPVVQAYGMTEISPVSHITPGYDSRPGSSGVTVSNTLSRIVGEDGQDLGIDEEGELWVKGPQVMLGYLNNEEATRETIDENGWLRTGDVGRIDADGYMSIVDRVKELIKYKGFQVAPAELEAIIVTHPDVTDVAVIGIPDEEAGELPKAFVVLKSAADGGEPQTSADDIRNFVKPHVATYKQIHEVEFIDSIPKSASGKILRRFLRNS</sequence>
<dbReference type="Pfam" id="PF00501">
    <property type="entry name" value="AMP-binding"/>
    <property type="match status" value="1"/>
</dbReference>
<dbReference type="Proteomes" id="UP000250079">
    <property type="component" value="Chromosome"/>
</dbReference>
<dbReference type="InterPro" id="IPR020845">
    <property type="entry name" value="AMP-binding_CS"/>
</dbReference>
<dbReference type="Gene3D" id="3.30.300.30">
    <property type="match status" value="1"/>
</dbReference>
<dbReference type="InterPro" id="IPR000873">
    <property type="entry name" value="AMP-dep_synth/lig_dom"/>
</dbReference>